<dbReference type="InterPro" id="IPR001293">
    <property type="entry name" value="Znf_TRAF"/>
</dbReference>
<feature type="coiled-coil region" evidence="8">
    <location>
        <begin position="78"/>
        <end position="105"/>
    </location>
</feature>
<dbReference type="Gene3D" id="2.60.210.10">
    <property type="entry name" value="Apoptosis, Tumor Necrosis Factor Receptor Associated Protein 2, Chain A"/>
    <property type="match status" value="1"/>
</dbReference>
<dbReference type="EMBL" id="CALNXK010000088">
    <property type="protein sequence ID" value="CAH3150030.1"/>
    <property type="molecule type" value="Genomic_DNA"/>
</dbReference>
<protein>
    <recommendedName>
        <fullName evidence="13">TNF receptor-associated factor 6</fullName>
    </recommendedName>
</protein>
<accession>A0ABN8PW47</accession>
<dbReference type="PANTHER" id="PTHR10131">
    <property type="entry name" value="TNF RECEPTOR ASSOCIATED FACTOR"/>
    <property type="match status" value="1"/>
</dbReference>
<dbReference type="InterPro" id="IPR008974">
    <property type="entry name" value="TRAF-like"/>
</dbReference>
<dbReference type="PROSITE" id="PS50145">
    <property type="entry name" value="ZF_TRAF"/>
    <property type="match status" value="1"/>
</dbReference>
<reference evidence="11 12" key="1">
    <citation type="submission" date="2022-05" db="EMBL/GenBank/DDBJ databases">
        <authorList>
            <consortium name="Genoscope - CEA"/>
            <person name="William W."/>
        </authorList>
    </citation>
    <scope>NUCLEOTIDE SEQUENCE [LARGE SCALE GENOMIC DNA]</scope>
</reference>
<dbReference type="InterPro" id="IPR049342">
    <property type="entry name" value="TRAF1-6_MATH_dom"/>
</dbReference>
<keyword evidence="12" id="KW-1185">Reference proteome</keyword>
<keyword evidence="2" id="KW-0963">Cytoplasm</keyword>
<dbReference type="Proteomes" id="UP001159405">
    <property type="component" value="Unassembled WGS sequence"/>
</dbReference>
<sequence>FQDHLEKCRKIPLPCPNSCGDLISREMIPNHIDNDCPLSLVSCPYAQMGCIEKFRRKNADSHLKSAMREHLEFACVKLNNTQLQLNEQRVQLDETRVQLDETRVDLDETRVLLNDTRVQLAETQAKLSFLAVKDGGKKSYIWKITSLSERWRQVLKGKIESDPFYTGLYGYKLKVFAAPCFLEYPSNDKQLLIRFGIVLMEGEYDDILPWPFSKTITFTIIDQNEDLKKRQNYIYYLSPRILKCHDMIFSERPGKEMKEVESQLPFVITQETLKSRRYVVNDTLFFQVDVDLDDDD</sequence>
<name>A0ABN8PW47_9CNID</name>
<evidence type="ECO:0000256" key="1">
    <source>
        <dbReference type="ARBA" id="ARBA00004496"/>
    </source>
</evidence>
<evidence type="ECO:0000259" key="9">
    <source>
        <dbReference type="PROSITE" id="PS50144"/>
    </source>
</evidence>
<comment type="caution">
    <text evidence="11">The sequence shown here is derived from an EMBL/GenBank/DDBJ whole genome shotgun (WGS) entry which is preliminary data.</text>
</comment>
<dbReference type="Pfam" id="PF02176">
    <property type="entry name" value="zf-TRAF"/>
    <property type="match status" value="1"/>
</dbReference>
<evidence type="ECO:0000256" key="2">
    <source>
        <dbReference type="ARBA" id="ARBA00022490"/>
    </source>
</evidence>
<dbReference type="SUPFAM" id="SSF49599">
    <property type="entry name" value="TRAF domain-like"/>
    <property type="match status" value="2"/>
</dbReference>
<evidence type="ECO:0000256" key="4">
    <source>
        <dbReference type="ARBA" id="ARBA00022737"/>
    </source>
</evidence>
<comment type="subcellular location">
    <subcellularLocation>
        <location evidence="1">Cytoplasm</location>
    </subcellularLocation>
</comment>
<evidence type="ECO:0000256" key="6">
    <source>
        <dbReference type="ARBA" id="ARBA00022833"/>
    </source>
</evidence>
<evidence type="ECO:0000313" key="11">
    <source>
        <dbReference type="EMBL" id="CAH3150030.1"/>
    </source>
</evidence>
<feature type="domain" description="MATH" evidence="9">
    <location>
        <begin position="137"/>
        <end position="290"/>
    </location>
</feature>
<evidence type="ECO:0000256" key="7">
    <source>
        <dbReference type="PROSITE-ProRule" id="PRU00207"/>
    </source>
</evidence>
<dbReference type="InterPro" id="IPR013083">
    <property type="entry name" value="Znf_RING/FYVE/PHD"/>
</dbReference>
<dbReference type="PROSITE" id="PS50144">
    <property type="entry name" value="MATH"/>
    <property type="match status" value="1"/>
</dbReference>
<evidence type="ECO:0000256" key="3">
    <source>
        <dbReference type="ARBA" id="ARBA00022723"/>
    </source>
</evidence>
<evidence type="ECO:0000256" key="8">
    <source>
        <dbReference type="SAM" id="Coils"/>
    </source>
</evidence>
<dbReference type="Gene3D" id="3.30.40.10">
    <property type="entry name" value="Zinc/RING finger domain, C3HC4 (zinc finger)"/>
    <property type="match status" value="1"/>
</dbReference>
<keyword evidence="3 7" id="KW-0479">Metal-binding</keyword>
<keyword evidence="4" id="KW-0677">Repeat</keyword>
<evidence type="ECO:0008006" key="13">
    <source>
        <dbReference type="Google" id="ProtNLM"/>
    </source>
</evidence>
<evidence type="ECO:0000259" key="10">
    <source>
        <dbReference type="PROSITE" id="PS50145"/>
    </source>
</evidence>
<keyword evidence="5 7" id="KW-0863">Zinc-finger</keyword>
<keyword evidence="6 7" id="KW-0862">Zinc</keyword>
<gene>
    <name evidence="11" type="ORF">PLOB_00047207</name>
</gene>
<evidence type="ECO:0000313" key="12">
    <source>
        <dbReference type="Proteomes" id="UP001159405"/>
    </source>
</evidence>
<dbReference type="PANTHER" id="PTHR10131:SF148">
    <property type="entry name" value="TNF RECEPTOR-ASSOCIATED FACTOR"/>
    <property type="match status" value="1"/>
</dbReference>
<dbReference type="InterPro" id="IPR002083">
    <property type="entry name" value="MATH/TRAF_dom"/>
</dbReference>
<dbReference type="Pfam" id="PF21355">
    <property type="entry name" value="TRAF-mep_MATH"/>
    <property type="match status" value="1"/>
</dbReference>
<evidence type="ECO:0000256" key="5">
    <source>
        <dbReference type="ARBA" id="ARBA00022771"/>
    </source>
</evidence>
<keyword evidence="8" id="KW-0175">Coiled coil</keyword>
<feature type="domain" description="TRAF-type" evidence="10">
    <location>
        <begin position="4"/>
        <end position="54"/>
    </location>
</feature>
<feature type="zinc finger region" description="TRAF-type" evidence="7">
    <location>
        <begin position="4"/>
        <end position="54"/>
    </location>
</feature>
<proteinExistence type="predicted"/>
<organism evidence="11 12">
    <name type="scientific">Porites lobata</name>
    <dbReference type="NCBI Taxonomy" id="104759"/>
    <lineage>
        <taxon>Eukaryota</taxon>
        <taxon>Metazoa</taxon>
        <taxon>Cnidaria</taxon>
        <taxon>Anthozoa</taxon>
        <taxon>Hexacorallia</taxon>
        <taxon>Scleractinia</taxon>
        <taxon>Fungiina</taxon>
        <taxon>Poritidae</taxon>
        <taxon>Porites</taxon>
    </lineage>
</organism>
<feature type="non-terminal residue" evidence="11">
    <location>
        <position position="1"/>
    </location>
</feature>